<reference evidence="2 3" key="1">
    <citation type="submission" date="2016-11" db="EMBL/GenBank/DDBJ databases">
        <title>The macronuclear genome of Stentor coeruleus: a giant cell with tiny introns.</title>
        <authorList>
            <person name="Slabodnick M."/>
            <person name="Ruby J.G."/>
            <person name="Reiff S.B."/>
            <person name="Swart E.C."/>
            <person name="Gosai S."/>
            <person name="Prabakaran S."/>
            <person name="Witkowska E."/>
            <person name="Larue G.E."/>
            <person name="Fisher S."/>
            <person name="Freeman R.M."/>
            <person name="Gunawardena J."/>
            <person name="Chu W."/>
            <person name="Stover N.A."/>
            <person name="Gregory B.D."/>
            <person name="Nowacki M."/>
            <person name="Derisi J."/>
            <person name="Roy S.W."/>
            <person name="Marshall W.F."/>
            <person name="Sood P."/>
        </authorList>
    </citation>
    <scope>NUCLEOTIDE SEQUENCE [LARGE SCALE GENOMIC DNA]</scope>
    <source>
        <strain evidence="2">WM001</strain>
    </source>
</reference>
<evidence type="ECO:0000313" key="3">
    <source>
        <dbReference type="Proteomes" id="UP000187209"/>
    </source>
</evidence>
<dbReference type="AlphaFoldDB" id="A0A1R2CRI6"/>
<protein>
    <recommendedName>
        <fullName evidence="4">EF-hand domain-containing protein</fullName>
    </recommendedName>
</protein>
<keyword evidence="3" id="KW-1185">Reference proteome</keyword>
<dbReference type="OrthoDB" id="416534at2759"/>
<organism evidence="2 3">
    <name type="scientific">Stentor coeruleus</name>
    <dbReference type="NCBI Taxonomy" id="5963"/>
    <lineage>
        <taxon>Eukaryota</taxon>
        <taxon>Sar</taxon>
        <taxon>Alveolata</taxon>
        <taxon>Ciliophora</taxon>
        <taxon>Postciliodesmatophora</taxon>
        <taxon>Heterotrichea</taxon>
        <taxon>Heterotrichida</taxon>
        <taxon>Stentoridae</taxon>
        <taxon>Stentor</taxon>
    </lineage>
</organism>
<sequence>MSIPQAWLHTPKVETRSELIIQRRLNSIPDPSFDLDGDGAVGAHDLVLASKFDCDKDGKLNSQERENALKAISQGYANQFVWGCESSGLNRSFRLVQKRGKVIIDEDFGKVRETYPDLPVDNKKSTKSRLENKRKDEAKEEAKKNEKRLNTVTNMELSLDNFLCKENYVERPAYSSVREKREIEKKNARVRAGLSYEPKDLKDNDIAFSYNQNPQNISFSDMKSTRRTELVNQLNNTADYTHQTFYEKIEKEKQYIGTEGRHLKDAINERRKYDVGHFERTFGNYALGIHGKELPKYEENTQELLKHDPMVTRSQSQNYDNPFTSYNKEHHKIEPKKDEITKKPTQILHDKIDIDNKNKLNSKFSTYHSNFMPHSARSQETYQERLKLIKGNNGEKKQFRFLSNYDITPPITQRLLFKNYSPGSKFKSITSTGFSK</sequence>
<proteinExistence type="predicted"/>
<feature type="region of interest" description="Disordered" evidence="1">
    <location>
        <begin position="115"/>
        <end position="146"/>
    </location>
</feature>
<dbReference type="Proteomes" id="UP000187209">
    <property type="component" value="Unassembled WGS sequence"/>
</dbReference>
<accession>A0A1R2CRI6</accession>
<evidence type="ECO:0008006" key="4">
    <source>
        <dbReference type="Google" id="ProtNLM"/>
    </source>
</evidence>
<evidence type="ECO:0000313" key="2">
    <source>
        <dbReference type="EMBL" id="OMJ91605.1"/>
    </source>
</evidence>
<dbReference type="EMBL" id="MPUH01000078">
    <property type="protein sequence ID" value="OMJ91605.1"/>
    <property type="molecule type" value="Genomic_DNA"/>
</dbReference>
<comment type="caution">
    <text evidence="2">The sequence shown here is derived from an EMBL/GenBank/DDBJ whole genome shotgun (WGS) entry which is preliminary data.</text>
</comment>
<evidence type="ECO:0000256" key="1">
    <source>
        <dbReference type="SAM" id="MobiDB-lite"/>
    </source>
</evidence>
<name>A0A1R2CRI6_9CILI</name>
<gene>
    <name evidence="2" type="ORF">SteCoe_5866</name>
</gene>